<evidence type="ECO:0000313" key="7">
    <source>
        <dbReference type="EMBL" id="ANF58980.1"/>
    </source>
</evidence>
<evidence type="ECO:0000256" key="3">
    <source>
        <dbReference type="ARBA" id="ARBA00023027"/>
    </source>
</evidence>
<dbReference type="InterPro" id="IPR006140">
    <property type="entry name" value="D-isomer_DH_NAD-bd"/>
</dbReference>
<dbReference type="InterPro" id="IPR050857">
    <property type="entry name" value="D-2-hydroxyacid_DH"/>
</dbReference>
<dbReference type="InterPro" id="IPR006139">
    <property type="entry name" value="D-isomer_2_OHA_DH_cat_dom"/>
</dbReference>
<dbReference type="STRING" id="376489.A5892_17185"/>
<name>A0A172YIC4_9GAMM</name>
<feature type="domain" description="D-isomer specific 2-hydroxyacid dehydrogenase catalytic" evidence="5">
    <location>
        <begin position="23"/>
        <end position="310"/>
    </location>
</feature>
<dbReference type="Pfam" id="PF02826">
    <property type="entry name" value="2-Hacid_dh_C"/>
    <property type="match status" value="1"/>
</dbReference>
<dbReference type="GO" id="GO:0016616">
    <property type="term" value="F:oxidoreductase activity, acting on the CH-OH group of donors, NAD or NADP as acceptor"/>
    <property type="evidence" value="ECO:0007669"/>
    <property type="project" value="InterPro"/>
</dbReference>
<evidence type="ECO:0000256" key="2">
    <source>
        <dbReference type="ARBA" id="ARBA00023002"/>
    </source>
</evidence>
<evidence type="ECO:0000259" key="5">
    <source>
        <dbReference type="Pfam" id="PF00389"/>
    </source>
</evidence>
<dbReference type="AlphaFoldDB" id="A0A172YIC4"/>
<evidence type="ECO:0000259" key="6">
    <source>
        <dbReference type="Pfam" id="PF02826"/>
    </source>
</evidence>
<dbReference type="Proteomes" id="UP000077875">
    <property type="component" value="Chromosome"/>
</dbReference>
<evidence type="ECO:0000256" key="1">
    <source>
        <dbReference type="ARBA" id="ARBA00005854"/>
    </source>
</evidence>
<accession>A0A172YIC4</accession>
<keyword evidence="3" id="KW-0520">NAD</keyword>
<dbReference type="PANTHER" id="PTHR42789:SF1">
    <property type="entry name" value="D-ISOMER SPECIFIC 2-HYDROXYACID DEHYDROGENASE FAMILY PROTEIN (AFU_ORTHOLOGUE AFUA_6G10090)"/>
    <property type="match status" value="1"/>
</dbReference>
<proteinExistence type="inferred from homology"/>
<organism evidence="7 8">
    <name type="scientific">Halotalea alkalilenta</name>
    <dbReference type="NCBI Taxonomy" id="376489"/>
    <lineage>
        <taxon>Bacteria</taxon>
        <taxon>Pseudomonadati</taxon>
        <taxon>Pseudomonadota</taxon>
        <taxon>Gammaproteobacteria</taxon>
        <taxon>Oceanospirillales</taxon>
        <taxon>Halomonadaceae</taxon>
        <taxon>Halotalea</taxon>
    </lineage>
</organism>
<keyword evidence="8" id="KW-1185">Reference proteome</keyword>
<dbReference type="Pfam" id="PF00389">
    <property type="entry name" value="2-Hacid_dh"/>
    <property type="match status" value="1"/>
</dbReference>
<dbReference type="KEGG" id="haa:A5892_17185"/>
<dbReference type="GO" id="GO:0051287">
    <property type="term" value="F:NAD binding"/>
    <property type="evidence" value="ECO:0007669"/>
    <property type="project" value="InterPro"/>
</dbReference>
<sequence>MNIVIPDDYARLVETLDVFSLLEGHQVTLYHDAVDDRDVLAERFAEADALVLIRERTRIDDALLARLPRLKLISQTGKVAAHLDLEACTRHGVAVVEGRGSPIAPAELAWALLINARRRLVDAVVAMRLGQWQVDMGERLAGSRLGIWGYGKIGARLARYARAFEMVVWIWGSEASRARAEADGLEVAPSREALFAESDVVSLNLRLVEATRHLVTFEDLKRMKPSALLLNISRAELIEPGALLAALDAGRPGSAALDVFEREPILDPDHPWLCHPRVLCTPHLGYVERQSYELYFGDAFTHLNDFFAGRAVVLADPRVVVAR</sequence>
<dbReference type="InterPro" id="IPR036291">
    <property type="entry name" value="NAD(P)-bd_dom_sf"/>
</dbReference>
<gene>
    <name evidence="7" type="ORF">A5892_17185</name>
</gene>
<protein>
    <submittedName>
        <fullName evidence="7">3-phosphoglycerate dehydrogenase</fullName>
    </submittedName>
</protein>
<dbReference type="CDD" id="cd12169">
    <property type="entry name" value="PGDH_like_1"/>
    <property type="match status" value="1"/>
</dbReference>
<dbReference type="SUPFAM" id="SSF52283">
    <property type="entry name" value="Formate/glycerate dehydrogenase catalytic domain-like"/>
    <property type="match status" value="1"/>
</dbReference>
<dbReference type="EMBL" id="CP015243">
    <property type="protein sequence ID" value="ANF58980.1"/>
    <property type="molecule type" value="Genomic_DNA"/>
</dbReference>
<feature type="domain" description="D-isomer specific 2-hydroxyacid dehydrogenase NAD-binding" evidence="6">
    <location>
        <begin position="111"/>
        <end position="285"/>
    </location>
</feature>
<dbReference type="RefSeq" id="WP_064123835.1">
    <property type="nucleotide sequence ID" value="NZ_CP015243.1"/>
</dbReference>
<evidence type="ECO:0000313" key="8">
    <source>
        <dbReference type="Proteomes" id="UP000077875"/>
    </source>
</evidence>
<evidence type="ECO:0000256" key="4">
    <source>
        <dbReference type="RuleBase" id="RU003719"/>
    </source>
</evidence>
<reference evidence="7 8" key="1">
    <citation type="submission" date="2016-04" db="EMBL/GenBank/DDBJ databases">
        <title>Complete Genome Sequence of Halotalea alkalilenta IHB B 13600.</title>
        <authorList>
            <person name="Swarnkar M.K."/>
            <person name="Sharma A."/>
            <person name="Kaushal K."/>
            <person name="Soni R."/>
            <person name="Rana S."/>
            <person name="Singh A.K."/>
            <person name="Gulati A."/>
        </authorList>
    </citation>
    <scope>NUCLEOTIDE SEQUENCE [LARGE SCALE GENOMIC DNA]</scope>
    <source>
        <strain evidence="7 8">IHB B 13600</strain>
    </source>
</reference>
<dbReference type="SUPFAM" id="SSF51735">
    <property type="entry name" value="NAD(P)-binding Rossmann-fold domains"/>
    <property type="match status" value="1"/>
</dbReference>
<keyword evidence="2 4" id="KW-0560">Oxidoreductase</keyword>
<dbReference type="PANTHER" id="PTHR42789">
    <property type="entry name" value="D-ISOMER SPECIFIC 2-HYDROXYACID DEHYDROGENASE FAMILY PROTEIN (AFU_ORTHOLOGUE AFUA_6G10090)"/>
    <property type="match status" value="1"/>
</dbReference>
<comment type="similarity">
    <text evidence="1 4">Belongs to the D-isomer specific 2-hydroxyacid dehydrogenase family.</text>
</comment>
<dbReference type="Gene3D" id="3.40.50.720">
    <property type="entry name" value="NAD(P)-binding Rossmann-like Domain"/>
    <property type="match status" value="2"/>
</dbReference>